<accession>A0AAF0U911</accession>
<dbReference type="Proteomes" id="UP001234989">
    <property type="component" value="Chromosome 8"/>
</dbReference>
<reference evidence="1" key="1">
    <citation type="submission" date="2023-08" db="EMBL/GenBank/DDBJ databases">
        <title>A de novo genome assembly of Solanum verrucosum Schlechtendal, a Mexican diploid species geographically isolated from the other diploid A-genome species in potato relatives.</title>
        <authorList>
            <person name="Hosaka K."/>
        </authorList>
    </citation>
    <scope>NUCLEOTIDE SEQUENCE</scope>
    <source>
        <tissue evidence="1">Young leaves</tissue>
    </source>
</reference>
<dbReference type="EMBL" id="CP133619">
    <property type="protein sequence ID" value="WMV41424.1"/>
    <property type="molecule type" value="Genomic_DNA"/>
</dbReference>
<dbReference type="AlphaFoldDB" id="A0AAF0U911"/>
<name>A0AAF0U911_SOLVR</name>
<evidence type="ECO:0000313" key="2">
    <source>
        <dbReference type="Proteomes" id="UP001234989"/>
    </source>
</evidence>
<organism evidence="1 2">
    <name type="scientific">Solanum verrucosum</name>
    <dbReference type="NCBI Taxonomy" id="315347"/>
    <lineage>
        <taxon>Eukaryota</taxon>
        <taxon>Viridiplantae</taxon>
        <taxon>Streptophyta</taxon>
        <taxon>Embryophyta</taxon>
        <taxon>Tracheophyta</taxon>
        <taxon>Spermatophyta</taxon>
        <taxon>Magnoliopsida</taxon>
        <taxon>eudicotyledons</taxon>
        <taxon>Gunneridae</taxon>
        <taxon>Pentapetalae</taxon>
        <taxon>asterids</taxon>
        <taxon>lamiids</taxon>
        <taxon>Solanales</taxon>
        <taxon>Solanaceae</taxon>
        <taxon>Solanoideae</taxon>
        <taxon>Solaneae</taxon>
        <taxon>Solanum</taxon>
    </lineage>
</organism>
<keyword evidence="2" id="KW-1185">Reference proteome</keyword>
<evidence type="ECO:0000313" key="1">
    <source>
        <dbReference type="EMBL" id="WMV41424.1"/>
    </source>
</evidence>
<sequence length="137" mass="15294">TGAFFRPLLGPVMTGNEHEMLTKFLKLKPPVFHGSKSRREAQPSKEVVCQDDMAMFYAFSSKTEAETSDAVITDRIANVLFDPGSTFSYVPVKFALGFNAICDVLDDPIHVSNLVGESVIVTHVYRTCFVMFMDFQT</sequence>
<gene>
    <name evidence="1" type="ORF">MTR67_034809</name>
</gene>
<feature type="non-terminal residue" evidence="1">
    <location>
        <position position="1"/>
    </location>
</feature>
<protein>
    <submittedName>
        <fullName evidence="1">Uncharacterized protein</fullName>
    </submittedName>
</protein>
<proteinExistence type="predicted"/>
<dbReference type="Pfam" id="PF08284">
    <property type="entry name" value="RVP_2"/>
    <property type="match status" value="1"/>
</dbReference>